<evidence type="ECO:0000313" key="4">
    <source>
        <dbReference type="Proteomes" id="UP000228945"/>
    </source>
</evidence>
<dbReference type="EMBL" id="CP024201">
    <property type="protein sequence ID" value="ATQ42178.1"/>
    <property type="molecule type" value="Genomic_DNA"/>
</dbReference>
<evidence type="ECO:0000256" key="1">
    <source>
        <dbReference type="SAM" id="MobiDB-lite"/>
    </source>
</evidence>
<dbReference type="OrthoDB" id="7199906at2"/>
<dbReference type="KEGG" id="cmb:CSW64_06995"/>
<dbReference type="Gene3D" id="2.160.20.10">
    <property type="entry name" value="Single-stranded right-handed beta-helix, Pectin lyase-like"/>
    <property type="match status" value="1"/>
</dbReference>
<feature type="signal peptide" evidence="2">
    <location>
        <begin position="1"/>
        <end position="22"/>
    </location>
</feature>
<dbReference type="RefSeq" id="WP_099621435.1">
    <property type="nucleotide sequence ID" value="NZ_CP024201.1"/>
</dbReference>
<feature type="region of interest" description="Disordered" evidence="1">
    <location>
        <begin position="440"/>
        <end position="464"/>
    </location>
</feature>
<sequence length="464" mass="49864">MRLLTAAAAAIALAATASTAEAFPDQAARVDQQIRPNFGGLITPPLKPRARPDRWKPGRYKWGRPRPGWPGGYPPPGWRPDQQVITVDCGDPWAGPTPISDALQYLVDGGILYVRSRGGVCRETVLVERSAIIAGEGIPLFDAGPNPQPAGISAPDGAPCLRVAPGARVEVRDLTLTAAKAGRAACVEAWDAEVALVRTKVDYWGDSPAVYAAGGRLILRESVVDARTWDAALVADGAVLDIARTRIIGEETGVDVTPASGESRIDQTGIMTRQTAGSAGNGVLVRGLRSGSGNLTVRNVVVCGWRNGLHLDRGAQVDVSRSRFCRTTVGVVSDGQLRFTESAIGSQDVGVYIAGGHAVIQRNRIHDWSRRPIWVERGATADVADNWVYYDGDCWGERWDQGLHCLRGDRLPQALRDESDFGGDAGRSWWESDGYDRGYARDGAPSALPPSQPPSKPKRGWGRR</sequence>
<keyword evidence="2" id="KW-0732">Signal</keyword>
<organism evidence="3 4">
    <name type="scientific">Caulobacter mirabilis</name>
    <dbReference type="NCBI Taxonomy" id="69666"/>
    <lineage>
        <taxon>Bacteria</taxon>
        <taxon>Pseudomonadati</taxon>
        <taxon>Pseudomonadota</taxon>
        <taxon>Alphaproteobacteria</taxon>
        <taxon>Caulobacterales</taxon>
        <taxon>Caulobacteraceae</taxon>
        <taxon>Caulobacter</taxon>
    </lineage>
</organism>
<dbReference type="SUPFAM" id="SSF51126">
    <property type="entry name" value="Pectin lyase-like"/>
    <property type="match status" value="1"/>
</dbReference>
<proteinExistence type="predicted"/>
<dbReference type="Proteomes" id="UP000228945">
    <property type="component" value="Chromosome"/>
</dbReference>
<dbReference type="AlphaFoldDB" id="A0A2D2AVZ2"/>
<evidence type="ECO:0000313" key="3">
    <source>
        <dbReference type="EMBL" id="ATQ42178.1"/>
    </source>
</evidence>
<dbReference type="InterPro" id="IPR011050">
    <property type="entry name" value="Pectin_lyase_fold/virulence"/>
</dbReference>
<feature type="region of interest" description="Disordered" evidence="1">
    <location>
        <begin position="38"/>
        <end position="68"/>
    </location>
</feature>
<protein>
    <recommendedName>
        <fullName evidence="5">Right handed beta helix domain-containing protein</fullName>
    </recommendedName>
</protein>
<gene>
    <name evidence="3" type="ORF">CSW64_06995</name>
</gene>
<name>A0A2D2AVZ2_9CAUL</name>
<reference evidence="3 4" key="1">
    <citation type="submission" date="2017-10" db="EMBL/GenBank/DDBJ databases">
        <title>Genome sequence of Caulobacter mirabilis FWC38.</title>
        <authorList>
            <person name="Fiebig A."/>
            <person name="Crosson S."/>
        </authorList>
    </citation>
    <scope>NUCLEOTIDE SEQUENCE [LARGE SCALE GENOMIC DNA]</scope>
    <source>
        <strain evidence="3 4">FWC 38</strain>
    </source>
</reference>
<keyword evidence="4" id="KW-1185">Reference proteome</keyword>
<evidence type="ECO:0008006" key="5">
    <source>
        <dbReference type="Google" id="ProtNLM"/>
    </source>
</evidence>
<dbReference type="InterPro" id="IPR012334">
    <property type="entry name" value="Pectin_lyas_fold"/>
</dbReference>
<accession>A0A2D2AVZ2</accession>
<evidence type="ECO:0000256" key="2">
    <source>
        <dbReference type="SAM" id="SignalP"/>
    </source>
</evidence>
<feature type="chain" id="PRO_5013682578" description="Right handed beta helix domain-containing protein" evidence="2">
    <location>
        <begin position="23"/>
        <end position="464"/>
    </location>
</feature>